<dbReference type="InterPro" id="IPR050950">
    <property type="entry name" value="HTH-type_LysR_regulators"/>
</dbReference>
<dbReference type="Proteomes" id="UP000051326">
    <property type="component" value="Unassembled WGS sequence"/>
</dbReference>
<dbReference type="GO" id="GO:0003677">
    <property type="term" value="F:DNA binding"/>
    <property type="evidence" value="ECO:0007669"/>
    <property type="project" value="UniProtKB-KW"/>
</dbReference>
<dbReference type="SUPFAM" id="SSF53850">
    <property type="entry name" value="Periplasmic binding protein-like II"/>
    <property type="match status" value="1"/>
</dbReference>
<dbReference type="InterPro" id="IPR000847">
    <property type="entry name" value="LysR_HTH_N"/>
</dbReference>
<feature type="domain" description="HTH lysR-type" evidence="5">
    <location>
        <begin position="2"/>
        <end position="59"/>
    </location>
</feature>
<name>A0A0P1HE02_9RHOB</name>
<comment type="similarity">
    <text evidence="1">Belongs to the LysR transcriptional regulatory family.</text>
</comment>
<dbReference type="Gene3D" id="1.10.10.10">
    <property type="entry name" value="Winged helix-like DNA-binding domain superfamily/Winged helix DNA-binding domain"/>
    <property type="match status" value="1"/>
</dbReference>
<keyword evidence="4" id="KW-0804">Transcription</keyword>
<proteinExistence type="inferred from homology"/>
<dbReference type="EMBL" id="CYSR01000033">
    <property type="protein sequence ID" value="CUI01688.1"/>
    <property type="molecule type" value="Genomic_DNA"/>
</dbReference>
<dbReference type="SUPFAM" id="SSF46785">
    <property type="entry name" value="Winged helix' DNA-binding domain"/>
    <property type="match status" value="1"/>
</dbReference>
<keyword evidence="3" id="KW-0238">DNA-binding</keyword>
<evidence type="ECO:0000259" key="5">
    <source>
        <dbReference type="PROSITE" id="PS50931"/>
    </source>
</evidence>
<evidence type="ECO:0000256" key="1">
    <source>
        <dbReference type="ARBA" id="ARBA00009437"/>
    </source>
</evidence>
<evidence type="ECO:0000256" key="4">
    <source>
        <dbReference type="ARBA" id="ARBA00023163"/>
    </source>
</evidence>
<dbReference type="AlphaFoldDB" id="A0A0P1HE02"/>
<reference evidence="6 7" key="1">
    <citation type="submission" date="2015-09" db="EMBL/GenBank/DDBJ databases">
        <authorList>
            <consortium name="Swine Surveillance"/>
        </authorList>
    </citation>
    <scope>NUCLEOTIDE SEQUENCE [LARGE SCALE GENOMIC DNA]</scope>
    <source>
        <strain evidence="6 7">CECT 8399</strain>
    </source>
</reference>
<sequence length="302" mass="32969">MIELKDLQLLTALARHQHFAKAAADCGMSQPAFSMRIRNLEERLGLSIVRRANRFQGLTEEGLMIVRRGRSILDDAKALEQEIAASRGEVTGTLVLGVVPTATAWAAQLVDQVHQAHPRILARVEVTTSLAIQQRLYDGTIDAGITYAESLGQDLVTVQPLYEESYVLLAPEEMVAGRGDTISWAEAADLPLSLLDQQMQNRRILDRIFADLELRPEIVSESNGFMASMVLAREGSAATILPRALMQALGELGGTRVLGLTGPEQSRPICIATLDRTPELTTVRALKEVVATFVDDGMPQMA</sequence>
<dbReference type="GO" id="GO:0003700">
    <property type="term" value="F:DNA-binding transcription factor activity"/>
    <property type="evidence" value="ECO:0007669"/>
    <property type="project" value="InterPro"/>
</dbReference>
<dbReference type="Pfam" id="PF03466">
    <property type="entry name" value="LysR_substrate"/>
    <property type="match status" value="1"/>
</dbReference>
<dbReference type="Gene3D" id="3.40.190.290">
    <property type="match status" value="1"/>
</dbReference>
<evidence type="ECO:0000313" key="7">
    <source>
        <dbReference type="Proteomes" id="UP000051326"/>
    </source>
</evidence>
<dbReference type="PROSITE" id="PS50931">
    <property type="entry name" value="HTH_LYSR"/>
    <property type="match status" value="1"/>
</dbReference>
<dbReference type="CDD" id="cd05466">
    <property type="entry name" value="PBP2_LTTR_substrate"/>
    <property type="match status" value="1"/>
</dbReference>
<evidence type="ECO:0000313" key="6">
    <source>
        <dbReference type="EMBL" id="CUI01688.1"/>
    </source>
</evidence>
<dbReference type="STRING" id="1396826.PHA8399_03834"/>
<gene>
    <name evidence="6" type="primary">oxyR_3</name>
    <name evidence="6" type="ORF">PHA8399_03834</name>
</gene>
<protein>
    <submittedName>
        <fullName evidence="6">Morphology and auto-aggregation control protein</fullName>
    </submittedName>
</protein>
<dbReference type="InterPro" id="IPR005119">
    <property type="entry name" value="LysR_subst-bd"/>
</dbReference>
<dbReference type="InterPro" id="IPR036388">
    <property type="entry name" value="WH-like_DNA-bd_sf"/>
</dbReference>
<evidence type="ECO:0000256" key="2">
    <source>
        <dbReference type="ARBA" id="ARBA00023015"/>
    </source>
</evidence>
<dbReference type="InterPro" id="IPR036390">
    <property type="entry name" value="WH_DNA-bd_sf"/>
</dbReference>
<dbReference type="FunFam" id="1.10.10.10:FF:000001">
    <property type="entry name" value="LysR family transcriptional regulator"/>
    <property type="match status" value="1"/>
</dbReference>
<organism evidence="6 7">
    <name type="scientific">Leisingera aquaemixtae</name>
    <dbReference type="NCBI Taxonomy" id="1396826"/>
    <lineage>
        <taxon>Bacteria</taxon>
        <taxon>Pseudomonadati</taxon>
        <taxon>Pseudomonadota</taxon>
        <taxon>Alphaproteobacteria</taxon>
        <taxon>Rhodobacterales</taxon>
        <taxon>Roseobacteraceae</taxon>
        <taxon>Leisingera</taxon>
    </lineage>
</organism>
<dbReference type="PANTHER" id="PTHR30419">
    <property type="entry name" value="HTH-TYPE TRANSCRIPTIONAL REGULATOR YBHD"/>
    <property type="match status" value="1"/>
</dbReference>
<accession>A0A0P1HE02</accession>
<dbReference type="Pfam" id="PF00126">
    <property type="entry name" value="HTH_1"/>
    <property type="match status" value="1"/>
</dbReference>
<evidence type="ECO:0000256" key="3">
    <source>
        <dbReference type="ARBA" id="ARBA00023125"/>
    </source>
</evidence>
<dbReference type="RefSeq" id="WP_058287687.1">
    <property type="nucleotide sequence ID" value="NZ_CYSR01000033.1"/>
</dbReference>
<dbReference type="PANTHER" id="PTHR30419:SF31">
    <property type="entry name" value="BLR3139 PROTEIN"/>
    <property type="match status" value="1"/>
</dbReference>
<dbReference type="GO" id="GO:0005829">
    <property type="term" value="C:cytosol"/>
    <property type="evidence" value="ECO:0007669"/>
    <property type="project" value="TreeGrafter"/>
</dbReference>
<keyword evidence="2" id="KW-0805">Transcription regulation</keyword>
<dbReference type="PRINTS" id="PR00039">
    <property type="entry name" value="HTHLYSR"/>
</dbReference>